<dbReference type="PATRIC" id="fig|479117.4.peg.1202"/>
<dbReference type="InterPro" id="IPR031423">
    <property type="entry name" value="Phosphatase_SCO2771"/>
</dbReference>
<dbReference type="EC" id="3.1.3.-" evidence="1"/>
<keyword evidence="2" id="KW-1185">Reference proteome</keyword>
<comment type="caution">
    <text evidence="1">The sequence shown here is derived from an EMBL/GenBank/DDBJ whole genome shotgun (WGS) entry which is preliminary data.</text>
</comment>
<reference evidence="1 2" key="1">
    <citation type="submission" date="2016-01" db="EMBL/GenBank/DDBJ databases">
        <title>Use of Whole Genome Sequencing to ascertain that Brevibacterium massiliense (Roux, Raoult 2009) is a later heterotypic synonym of Brevibacterium ravenspurgense (Mages 2008).</title>
        <authorList>
            <person name="Bernier A.-M."/>
            <person name="Burdz T."/>
            <person name="Huynh C."/>
            <person name="Pachecho A.L."/>
            <person name="Wiebe D."/>
            <person name="Bonner C."/>
            <person name="Bernard K."/>
        </authorList>
    </citation>
    <scope>NUCLEOTIDE SEQUENCE [LARGE SCALE GENOMIC DNA]</scope>
    <source>
        <strain evidence="1 2">CCUG56047</strain>
    </source>
</reference>
<protein>
    <submittedName>
        <fullName evidence="1">Putative phosphatase</fullName>
        <ecNumber evidence="1">3.1.3.-</ecNumber>
    </submittedName>
</protein>
<keyword evidence="1" id="KW-0378">Hydrolase</keyword>
<proteinExistence type="predicted"/>
<dbReference type="Pfam" id="PF15698">
    <property type="entry name" value="Phosphatase"/>
    <property type="match status" value="1"/>
</dbReference>
<evidence type="ECO:0000313" key="1">
    <source>
        <dbReference type="EMBL" id="KXZ58169.1"/>
    </source>
</evidence>
<accession>A0A150H7U7</accession>
<organism evidence="1 2">
    <name type="scientific">Brevibacterium ravenspurgense</name>
    <dbReference type="NCBI Taxonomy" id="479117"/>
    <lineage>
        <taxon>Bacteria</taxon>
        <taxon>Bacillati</taxon>
        <taxon>Actinomycetota</taxon>
        <taxon>Actinomycetes</taxon>
        <taxon>Micrococcales</taxon>
        <taxon>Brevibacteriaceae</taxon>
        <taxon>Brevibacterium</taxon>
    </lineage>
</organism>
<dbReference type="AlphaFoldDB" id="A0A150H7U7"/>
<gene>
    <name evidence="1" type="ORF">Bravens_01206</name>
</gene>
<evidence type="ECO:0000313" key="2">
    <source>
        <dbReference type="Proteomes" id="UP000243589"/>
    </source>
</evidence>
<sequence>MAEITRDAAAESLVEGGVTGEVATPRENNLSHIHRFLAQERNFDFGVPLIQDWDYDSVFDVMVARCGIRPERDYTEGVDTISTELCLDGLDRLRAAVSEVAGRGGRILFATGHPSGLLPVHEATAAWAEQLGADIVCLNQFIPLQSEGGDVRQIGAVWHWHIHGGLPHTHLAEPMHALLDALEEAGQPMPDLVVADHGWAGAAASRGLRTVGYADCNDPALFVAEAQGQVEVCVPLDDNIPPYNYAGLIRWLTR</sequence>
<dbReference type="Proteomes" id="UP000243589">
    <property type="component" value="Unassembled WGS sequence"/>
</dbReference>
<dbReference type="RefSeq" id="WP_062021329.1">
    <property type="nucleotide sequence ID" value="NZ_LQQC01000010.1"/>
</dbReference>
<dbReference type="GO" id="GO:0016787">
    <property type="term" value="F:hydrolase activity"/>
    <property type="evidence" value="ECO:0007669"/>
    <property type="project" value="UniProtKB-KW"/>
</dbReference>
<name>A0A150H7U7_9MICO</name>
<dbReference type="EMBL" id="LQQC01000010">
    <property type="protein sequence ID" value="KXZ58169.1"/>
    <property type="molecule type" value="Genomic_DNA"/>
</dbReference>